<evidence type="ECO:0000313" key="1">
    <source>
        <dbReference type="EMBL" id="SIT04392.1"/>
    </source>
</evidence>
<keyword evidence="2" id="KW-1185">Reference proteome</keyword>
<accession>A0A1N7P1D4</accession>
<proteinExistence type="predicted"/>
<organism evidence="1 2">
    <name type="scientific">Kaistella chaponensis</name>
    <dbReference type="NCBI Taxonomy" id="713588"/>
    <lineage>
        <taxon>Bacteria</taxon>
        <taxon>Pseudomonadati</taxon>
        <taxon>Bacteroidota</taxon>
        <taxon>Flavobacteriia</taxon>
        <taxon>Flavobacteriales</taxon>
        <taxon>Weeksellaceae</taxon>
        <taxon>Chryseobacterium group</taxon>
        <taxon>Kaistella</taxon>
    </lineage>
</organism>
<dbReference type="AlphaFoldDB" id="A0A1N7P1D4"/>
<evidence type="ECO:0000313" key="2">
    <source>
        <dbReference type="Proteomes" id="UP000185839"/>
    </source>
</evidence>
<dbReference type="Proteomes" id="UP000185839">
    <property type="component" value="Unassembled WGS sequence"/>
</dbReference>
<reference evidence="2" key="1">
    <citation type="submission" date="2017-01" db="EMBL/GenBank/DDBJ databases">
        <authorList>
            <person name="Varghese N."/>
            <person name="Submissions S."/>
        </authorList>
    </citation>
    <scope>NUCLEOTIDE SEQUENCE [LARGE SCALE GENOMIC DNA]</scope>
    <source>
        <strain evidence="2">DSM 23145</strain>
    </source>
</reference>
<gene>
    <name evidence="1" type="ORF">SAMN05421789_1234</name>
</gene>
<sequence length="58" mass="6840">MKPEQKIFILRLQNDARRGMISNNKSLLVGAIPKLFTYYDFSFKVTERAKNNFCLLKE</sequence>
<dbReference type="EMBL" id="FTOI01000023">
    <property type="protein sequence ID" value="SIT04392.1"/>
    <property type="molecule type" value="Genomic_DNA"/>
</dbReference>
<protein>
    <submittedName>
        <fullName evidence="1">Uncharacterized protein</fullName>
    </submittedName>
</protein>
<name>A0A1N7P1D4_9FLAO</name>